<feature type="transmembrane region" description="Helical" evidence="2">
    <location>
        <begin position="164"/>
        <end position="181"/>
    </location>
</feature>
<evidence type="ECO:0000256" key="2">
    <source>
        <dbReference type="SAM" id="Phobius"/>
    </source>
</evidence>
<evidence type="ECO:0000256" key="1">
    <source>
        <dbReference type="SAM" id="MobiDB-lite"/>
    </source>
</evidence>
<dbReference type="Proteomes" id="UP001206128">
    <property type="component" value="Unassembled WGS sequence"/>
</dbReference>
<feature type="transmembrane region" description="Helical" evidence="2">
    <location>
        <begin position="357"/>
        <end position="380"/>
    </location>
</feature>
<dbReference type="EMBL" id="JAMTCK010000005">
    <property type="protein sequence ID" value="MCP2165643.1"/>
    <property type="molecule type" value="Genomic_DNA"/>
</dbReference>
<feature type="compositionally biased region" description="Low complexity" evidence="1">
    <location>
        <begin position="392"/>
        <end position="403"/>
    </location>
</feature>
<feature type="region of interest" description="Disordered" evidence="1">
    <location>
        <begin position="1"/>
        <end position="38"/>
    </location>
</feature>
<keyword evidence="2" id="KW-0472">Membrane</keyword>
<proteinExistence type="predicted"/>
<feature type="region of interest" description="Disordered" evidence="1">
    <location>
        <begin position="391"/>
        <end position="424"/>
    </location>
</feature>
<feature type="transmembrane region" description="Helical" evidence="2">
    <location>
        <begin position="311"/>
        <end position="337"/>
    </location>
</feature>
<comment type="caution">
    <text evidence="3">The sequence shown here is derived from an EMBL/GenBank/DDBJ whole genome shotgun (WGS) entry which is preliminary data.</text>
</comment>
<feature type="transmembrane region" description="Helical" evidence="2">
    <location>
        <begin position="123"/>
        <end position="144"/>
    </location>
</feature>
<keyword evidence="2" id="KW-0812">Transmembrane</keyword>
<keyword evidence="2" id="KW-1133">Transmembrane helix</keyword>
<reference evidence="3" key="1">
    <citation type="submission" date="2022-06" db="EMBL/GenBank/DDBJ databases">
        <title>Genomic Encyclopedia of Archaeal and Bacterial Type Strains, Phase II (KMG-II): from individual species to whole genera.</title>
        <authorList>
            <person name="Goeker M."/>
        </authorList>
    </citation>
    <scope>NUCLEOTIDE SEQUENCE</scope>
    <source>
        <strain evidence="3">DSM 43935</strain>
    </source>
</reference>
<evidence type="ECO:0000313" key="3">
    <source>
        <dbReference type="EMBL" id="MCP2165643.1"/>
    </source>
</evidence>
<feature type="transmembrane region" description="Helical" evidence="2">
    <location>
        <begin position="90"/>
        <end position="111"/>
    </location>
</feature>
<accession>A0AAE3GGD7</accession>
<evidence type="ECO:0000313" key="4">
    <source>
        <dbReference type="Proteomes" id="UP001206128"/>
    </source>
</evidence>
<feature type="transmembrane region" description="Helical" evidence="2">
    <location>
        <begin position="56"/>
        <end position="78"/>
    </location>
</feature>
<organism evidence="3 4">
    <name type="scientific">Goodfellowiella coeruleoviolacea</name>
    <dbReference type="NCBI Taxonomy" id="334858"/>
    <lineage>
        <taxon>Bacteria</taxon>
        <taxon>Bacillati</taxon>
        <taxon>Actinomycetota</taxon>
        <taxon>Actinomycetes</taxon>
        <taxon>Pseudonocardiales</taxon>
        <taxon>Pseudonocardiaceae</taxon>
        <taxon>Goodfellowiella</taxon>
    </lineage>
</organism>
<dbReference type="AlphaFoldDB" id="A0AAE3GGD7"/>
<feature type="transmembrane region" description="Helical" evidence="2">
    <location>
        <begin position="265"/>
        <end position="290"/>
    </location>
</feature>
<dbReference type="RefSeq" id="WP_253770643.1">
    <property type="nucleotide sequence ID" value="NZ_JAMTCK010000005.1"/>
</dbReference>
<keyword evidence="4" id="KW-1185">Reference proteome</keyword>
<sequence length="424" mass="43043">MAFPANPRTPAAPRQPTPRQSVTTPAATAPAATTPAAIAPHATAARPRWWRYWPGWAPPAAAAWGVLHAALQLGWVATGTTVPWTAHTPYPPAVQLLLAGLAVLAATAALASTRQWGRPGRTAVASVLVVALPVFGSGMVGLPVHLVPLATGAGLESATGLAQVLSHTVGTGLLALVAVAHRRRLRGRCPRCGLAHPDGTGTGPLVHPAAATAPARTRVAVYLLMCGLLPWAGVKTVWTLGGDALGVTAEAWHAANADAAGLGRALASVGIDVTVLAALLVVVLLLGLTHRWGQVFPRWTLVLAGRRVPRLLPLLPAWLTAVGLSAYGAFLVVLAPLSAVGVLPRLPPAAPFTTASGMTWMVEFGGLAFAGLGFGLVVAARSYAVRTRPRCATTTAPATTAPAPTAPAPTAPGAPNQGGSSPIG</sequence>
<protein>
    <submittedName>
        <fullName evidence="3">Uncharacterized protein</fullName>
    </submittedName>
</protein>
<gene>
    <name evidence="3" type="ORF">LX83_002501</name>
</gene>
<feature type="transmembrane region" description="Helical" evidence="2">
    <location>
        <begin position="219"/>
        <end position="238"/>
    </location>
</feature>
<name>A0AAE3GGD7_9PSEU</name>